<comment type="similarity">
    <text evidence="1 5">Belongs to the ModE family.</text>
</comment>
<dbReference type="eggNOG" id="COG3585">
    <property type="taxonomic scope" value="Bacteria"/>
</dbReference>
<evidence type="ECO:0000256" key="2">
    <source>
        <dbReference type="ARBA" id="ARBA00022448"/>
    </source>
</evidence>
<dbReference type="InterPro" id="IPR051815">
    <property type="entry name" value="Molybdate_resp_trans_reg"/>
</dbReference>
<dbReference type="STRING" id="395965.Msil_2247"/>
<dbReference type="AlphaFoldDB" id="B8ET43"/>
<reference evidence="7 8" key="1">
    <citation type="journal article" date="2010" name="J. Bacteriol.">
        <title>Complete genome sequence of the aerobic facultative methanotroph Methylocella silvestris BL2.</title>
        <authorList>
            <person name="Chen Y."/>
            <person name="Crombie A."/>
            <person name="Rahman M.T."/>
            <person name="Dedysh S.N."/>
            <person name="Liesack W."/>
            <person name="Stott M.B."/>
            <person name="Alam M."/>
            <person name="Theisen A.R."/>
            <person name="Murrell J.C."/>
            <person name="Dunfield P.F."/>
        </authorList>
    </citation>
    <scope>NUCLEOTIDE SEQUENCE [LARGE SCALE GENOMIC DNA]</scope>
    <source>
        <strain evidence="8">DSM 15510 / CIP 108128 / LMG 27833 / NCIMB 13906 / BL2</strain>
    </source>
</reference>
<dbReference type="InterPro" id="IPR036388">
    <property type="entry name" value="WH-like_DNA-bd_sf"/>
</dbReference>
<accession>B8ET43</accession>
<dbReference type="InterPro" id="IPR004606">
    <property type="entry name" value="Mop_domain"/>
</dbReference>
<dbReference type="RefSeq" id="WP_012591250.1">
    <property type="nucleotide sequence ID" value="NC_011666.1"/>
</dbReference>
<evidence type="ECO:0000256" key="4">
    <source>
        <dbReference type="ARBA" id="ARBA00022737"/>
    </source>
</evidence>
<dbReference type="PIRSF" id="PIRSF005763">
    <property type="entry name" value="Txn_reg_ModE"/>
    <property type="match status" value="1"/>
</dbReference>
<dbReference type="SUPFAM" id="SSF46785">
    <property type="entry name" value="Winged helix' DNA-binding domain"/>
    <property type="match status" value="1"/>
</dbReference>
<dbReference type="InterPro" id="IPR036390">
    <property type="entry name" value="WH_DNA-bd_sf"/>
</dbReference>
<protein>
    <submittedName>
        <fullName evidence="7">Transcriptional regulator, ModE family</fullName>
    </submittedName>
</protein>
<keyword evidence="8" id="KW-1185">Reference proteome</keyword>
<dbReference type="GO" id="GO:0015689">
    <property type="term" value="P:molybdate ion transport"/>
    <property type="evidence" value="ECO:0007669"/>
    <property type="project" value="UniProtKB-UniRule"/>
</dbReference>
<evidence type="ECO:0000256" key="1">
    <source>
        <dbReference type="ARBA" id="ARBA00008110"/>
    </source>
</evidence>
<dbReference type="Proteomes" id="UP000002257">
    <property type="component" value="Chromosome"/>
</dbReference>
<dbReference type="OrthoDB" id="9800709at2"/>
<feature type="domain" description="Mop" evidence="6">
    <location>
        <begin position="127"/>
        <end position="193"/>
    </location>
</feature>
<evidence type="ECO:0000259" key="6">
    <source>
        <dbReference type="PROSITE" id="PS51866"/>
    </source>
</evidence>
<keyword evidence="3 5" id="KW-0500">Molybdenum</keyword>
<gene>
    <name evidence="7" type="ordered locus">Msil_2247</name>
</gene>
<dbReference type="InterPro" id="IPR016462">
    <property type="entry name" value="ModE"/>
</dbReference>
<name>B8ET43_METSB</name>
<evidence type="ECO:0000256" key="5">
    <source>
        <dbReference type="PIRNR" id="PIRNR005763"/>
    </source>
</evidence>
<dbReference type="Gene3D" id="1.10.10.10">
    <property type="entry name" value="Winged helix-like DNA-binding domain superfamily/Winged helix DNA-binding domain"/>
    <property type="match status" value="1"/>
</dbReference>
<dbReference type="InterPro" id="IPR005116">
    <property type="entry name" value="Transp-assoc_OB_typ1"/>
</dbReference>
<evidence type="ECO:0000256" key="3">
    <source>
        <dbReference type="ARBA" id="ARBA00022505"/>
    </source>
</evidence>
<dbReference type="Pfam" id="PF03459">
    <property type="entry name" value="TOBE"/>
    <property type="match status" value="2"/>
</dbReference>
<organism evidence="7 8">
    <name type="scientific">Methylocella silvestris (strain DSM 15510 / CIP 108128 / LMG 27833 / NCIMB 13906 / BL2)</name>
    <dbReference type="NCBI Taxonomy" id="395965"/>
    <lineage>
        <taxon>Bacteria</taxon>
        <taxon>Pseudomonadati</taxon>
        <taxon>Pseudomonadota</taxon>
        <taxon>Alphaproteobacteria</taxon>
        <taxon>Hyphomicrobiales</taxon>
        <taxon>Beijerinckiaceae</taxon>
        <taxon>Methylocella</taxon>
    </lineage>
</organism>
<dbReference type="PANTHER" id="PTHR30432">
    <property type="entry name" value="TRANSCRIPTIONAL REGULATOR MODE"/>
    <property type="match status" value="1"/>
</dbReference>
<dbReference type="GO" id="GO:0006355">
    <property type="term" value="P:regulation of DNA-templated transcription"/>
    <property type="evidence" value="ECO:0007669"/>
    <property type="project" value="InterPro"/>
</dbReference>
<dbReference type="NCBIfam" id="TIGR00638">
    <property type="entry name" value="Mop"/>
    <property type="match status" value="1"/>
</dbReference>
<keyword evidence="2 5" id="KW-0813">Transport</keyword>
<dbReference type="SUPFAM" id="SSF50331">
    <property type="entry name" value="MOP-like"/>
    <property type="match status" value="2"/>
</dbReference>
<feature type="domain" description="Mop" evidence="6">
    <location>
        <begin position="199"/>
        <end position="265"/>
    </location>
</feature>
<sequence>MPRVLPGEIDTLLALRANGKLLVGRERVTLLEAVIAYGSITKAAEIAGFSYKTAWDAVNAINNLLPRQAFITHTGGPKGGGVEVTPEGRRLLSTFRRLEAKLGQISSAIATEGLETDDFSFLTLTMKLSARNALHCSIIEIRPAPVNVEVILQVSPGVVISAIVTNASVGELSLVPDKSVLALVNASSVMLAPAAQALRVSARNKILGRVLDRFEGGSEAEVAMDIGRGKTMTSIMTTESADAAGVVKGAEVCAIFLSSNVILASD</sequence>
<dbReference type="InterPro" id="IPR008995">
    <property type="entry name" value="Mo/tungstate-bd_C_term_dom"/>
</dbReference>
<evidence type="ECO:0000313" key="7">
    <source>
        <dbReference type="EMBL" id="ACK51181.1"/>
    </source>
</evidence>
<keyword evidence="4" id="KW-0677">Repeat</keyword>
<dbReference type="Gene3D" id="2.40.50.100">
    <property type="match status" value="2"/>
</dbReference>
<dbReference type="PANTHER" id="PTHR30432:SF1">
    <property type="entry name" value="DNA-BINDING TRANSCRIPTIONAL DUAL REGULATOR MODE"/>
    <property type="match status" value="1"/>
</dbReference>
<dbReference type="PROSITE" id="PS51866">
    <property type="entry name" value="MOP"/>
    <property type="match status" value="2"/>
</dbReference>
<dbReference type="EMBL" id="CP001280">
    <property type="protein sequence ID" value="ACK51181.1"/>
    <property type="molecule type" value="Genomic_DNA"/>
</dbReference>
<dbReference type="KEGG" id="msl:Msil_2247"/>
<dbReference type="GO" id="GO:0030151">
    <property type="term" value="F:molybdenum ion binding"/>
    <property type="evidence" value="ECO:0007669"/>
    <property type="project" value="UniProtKB-UniRule"/>
</dbReference>
<proteinExistence type="inferred from homology"/>
<dbReference type="eggNOG" id="COG2005">
    <property type="taxonomic scope" value="Bacteria"/>
</dbReference>
<dbReference type="HOGENOM" id="CLU_087839_1_0_5"/>
<evidence type="ECO:0000313" key="8">
    <source>
        <dbReference type="Proteomes" id="UP000002257"/>
    </source>
</evidence>